<comment type="caution">
    <text evidence="7">The sequence shown here is derived from an EMBL/GenBank/DDBJ whole genome shotgun (WGS) entry which is preliminary data.</text>
</comment>
<evidence type="ECO:0000256" key="2">
    <source>
        <dbReference type="ARBA" id="ARBA00007646"/>
    </source>
</evidence>
<accession>A0A8J5WVW0</accession>
<evidence type="ECO:0000256" key="3">
    <source>
        <dbReference type="ARBA" id="ARBA00023015"/>
    </source>
</evidence>
<reference evidence="7" key="1">
    <citation type="journal article" date="2021" name="bioRxiv">
        <title>Whole Genome Assembly and Annotation of Northern Wild Rice, Zizania palustris L., Supports a Whole Genome Duplication in the Zizania Genus.</title>
        <authorList>
            <person name="Haas M."/>
            <person name="Kono T."/>
            <person name="Macchietto M."/>
            <person name="Millas R."/>
            <person name="McGilp L."/>
            <person name="Shao M."/>
            <person name="Duquette J."/>
            <person name="Hirsch C.N."/>
            <person name="Kimball J."/>
        </authorList>
    </citation>
    <scope>NUCLEOTIDE SEQUENCE</scope>
    <source>
        <tissue evidence="7">Fresh leaf tissue</tissue>
    </source>
</reference>
<dbReference type="InterPro" id="IPR051431">
    <property type="entry name" value="TFIID_subunit_9"/>
</dbReference>
<dbReference type="GO" id="GO:0051123">
    <property type="term" value="P:RNA polymerase II preinitiation complex assembly"/>
    <property type="evidence" value="ECO:0007669"/>
    <property type="project" value="TreeGrafter"/>
</dbReference>
<keyword evidence="5" id="KW-0539">Nucleus</keyword>
<dbReference type="Proteomes" id="UP000729402">
    <property type="component" value="Unassembled WGS sequence"/>
</dbReference>
<dbReference type="EMBL" id="JAAALK010000079">
    <property type="protein sequence ID" value="KAG8095809.1"/>
    <property type="molecule type" value="Genomic_DNA"/>
</dbReference>
<reference evidence="7" key="2">
    <citation type="submission" date="2021-02" db="EMBL/GenBank/DDBJ databases">
        <authorList>
            <person name="Kimball J.A."/>
            <person name="Haas M.W."/>
            <person name="Macchietto M."/>
            <person name="Kono T."/>
            <person name="Duquette J."/>
            <person name="Shao M."/>
        </authorList>
    </citation>
    <scope>NUCLEOTIDE SEQUENCE</scope>
    <source>
        <tissue evidence="7">Fresh leaf tissue</tissue>
    </source>
</reference>
<evidence type="ECO:0000256" key="4">
    <source>
        <dbReference type="ARBA" id="ARBA00023163"/>
    </source>
</evidence>
<name>A0A8J5WVW0_ZIZPA</name>
<dbReference type="OrthoDB" id="341924at2759"/>
<dbReference type="CDD" id="cd07979">
    <property type="entry name" value="HFD_TAF9"/>
    <property type="match status" value="1"/>
</dbReference>
<organism evidence="7 8">
    <name type="scientific">Zizania palustris</name>
    <name type="common">Northern wild rice</name>
    <dbReference type="NCBI Taxonomy" id="103762"/>
    <lineage>
        <taxon>Eukaryota</taxon>
        <taxon>Viridiplantae</taxon>
        <taxon>Streptophyta</taxon>
        <taxon>Embryophyta</taxon>
        <taxon>Tracheophyta</taxon>
        <taxon>Spermatophyta</taxon>
        <taxon>Magnoliopsida</taxon>
        <taxon>Liliopsida</taxon>
        <taxon>Poales</taxon>
        <taxon>Poaceae</taxon>
        <taxon>BOP clade</taxon>
        <taxon>Oryzoideae</taxon>
        <taxon>Oryzeae</taxon>
        <taxon>Zizaniinae</taxon>
        <taxon>Zizania</taxon>
    </lineage>
</organism>
<sequence>MTTIKSNALPTAALVPTPPCLPRLGPARPAASPTRLPRHRAHRPLRRARLAYPAYPTAADEPHDARVVRELLHSMGLHEGEYEPCVVHQFDDLAYRYVGDVLGDAQVYADHVGKAQLDVDDVCLAIQLESQLLFPTATALRGTNPT</sequence>
<keyword evidence="3" id="KW-0805">Transcription regulation</keyword>
<dbReference type="PANTHER" id="PTHR48068">
    <property type="entry name" value="TAF9 RNA POLYMERASE II, TATA BOX-BINDING PROTEIN (TBP)-ASSOCIATED FACTOR"/>
    <property type="match status" value="1"/>
</dbReference>
<dbReference type="Pfam" id="PF02291">
    <property type="entry name" value="TFIID-31kDa"/>
    <property type="match status" value="1"/>
</dbReference>
<evidence type="ECO:0000256" key="5">
    <source>
        <dbReference type="ARBA" id="ARBA00023242"/>
    </source>
</evidence>
<feature type="region of interest" description="Disordered" evidence="6">
    <location>
        <begin position="18"/>
        <end position="43"/>
    </location>
</feature>
<evidence type="ECO:0000256" key="1">
    <source>
        <dbReference type="ARBA" id="ARBA00004123"/>
    </source>
</evidence>
<protein>
    <recommendedName>
        <fullName evidence="9">Transcription initiation factor TFIID subunit 9</fullName>
    </recommendedName>
</protein>
<gene>
    <name evidence="7" type="ORF">GUJ93_ZPchr0013g37101</name>
</gene>
<dbReference type="GO" id="GO:0003713">
    <property type="term" value="F:transcription coactivator activity"/>
    <property type="evidence" value="ECO:0007669"/>
    <property type="project" value="TreeGrafter"/>
</dbReference>
<dbReference type="GO" id="GO:0005669">
    <property type="term" value="C:transcription factor TFIID complex"/>
    <property type="evidence" value="ECO:0007669"/>
    <property type="project" value="TreeGrafter"/>
</dbReference>
<dbReference type="PANTHER" id="PTHR48068:SF4">
    <property type="entry name" value="TATA-BOX BINDING PROTEIN ASSOCIATED FACTOR 9"/>
    <property type="match status" value="1"/>
</dbReference>
<comment type="subcellular location">
    <subcellularLocation>
        <location evidence="1">Nucleus</location>
    </subcellularLocation>
</comment>
<dbReference type="AlphaFoldDB" id="A0A8J5WVW0"/>
<evidence type="ECO:0008006" key="9">
    <source>
        <dbReference type="Google" id="ProtNLM"/>
    </source>
</evidence>
<dbReference type="InterPro" id="IPR003162">
    <property type="entry name" value="TFIID-31"/>
</dbReference>
<evidence type="ECO:0000256" key="6">
    <source>
        <dbReference type="SAM" id="MobiDB-lite"/>
    </source>
</evidence>
<comment type="similarity">
    <text evidence="2">Belongs to the TAF9 family.</text>
</comment>
<keyword evidence="4" id="KW-0804">Transcription</keyword>
<evidence type="ECO:0000313" key="8">
    <source>
        <dbReference type="Proteomes" id="UP000729402"/>
    </source>
</evidence>
<proteinExistence type="inferred from homology"/>
<dbReference type="GO" id="GO:0000124">
    <property type="term" value="C:SAGA complex"/>
    <property type="evidence" value="ECO:0007669"/>
    <property type="project" value="TreeGrafter"/>
</dbReference>
<dbReference type="GO" id="GO:0016251">
    <property type="term" value="F:RNA polymerase II general transcription initiation factor activity"/>
    <property type="evidence" value="ECO:0007669"/>
    <property type="project" value="TreeGrafter"/>
</dbReference>
<dbReference type="FunFam" id="1.10.20.10:FF:000018">
    <property type="entry name" value="Transcription initiation factor TFIID subunit 9"/>
    <property type="match status" value="1"/>
</dbReference>
<evidence type="ECO:0000313" key="7">
    <source>
        <dbReference type="EMBL" id="KAG8095809.1"/>
    </source>
</evidence>
<keyword evidence="8" id="KW-1185">Reference proteome</keyword>